<sequence length="95" mass="10693">IISNNLGRLEYPKSTTAATATFCKVLLHSITILCFVVYNKFVNTAGPEKFQAVAFHSKSNHSTLFRCAFYGYQDTLYVHVGEQLYKGYDIIGTMD</sequence>
<dbReference type="InterPro" id="IPR000070">
    <property type="entry name" value="Pectinesterase_cat"/>
</dbReference>
<dbReference type="GO" id="GO:0030599">
    <property type="term" value="F:pectinesterase activity"/>
    <property type="evidence" value="ECO:0007669"/>
    <property type="project" value="InterPro"/>
</dbReference>
<evidence type="ECO:0000313" key="6">
    <source>
        <dbReference type="EMBL" id="VDC77483.1"/>
    </source>
</evidence>
<comment type="pathway">
    <text evidence="1">Glycan metabolism; pectin degradation; 2-dehydro-3-deoxy-D-gluconate from pectin: step 1/5.</text>
</comment>
<evidence type="ECO:0000256" key="2">
    <source>
        <dbReference type="ARBA" id="ARBA00022801"/>
    </source>
</evidence>
<dbReference type="InterPro" id="IPR012334">
    <property type="entry name" value="Pectin_lyas_fold"/>
</dbReference>
<dbReference type="SUPFAM" id="SSF51126">
    <property type="entry name" value="Pectin lyase-like"/>
    <property type="match status" value="1"/>
</dbReference>
<dbReference type="GO" id="GO:0045490">
    <property type="term" value="P:pectin catabolic process"/>
    <property type="evidence" value="ECO:0007669"/>
    <property type="project" value="UniProtKB-UniPathway"/>
</dbReference>
<name>A0A3P5ZS74_BRACM</name>
<reference evidence="6" key="1">
    <citation type="submission" date="2018-11" db="EMBL/GenBank/DDBJ databases">
        <authorList>
            <consortium name="Genoscope - CEA"/>
            <person name="William W."/>
        </authorList>
    </citation>
    <scope>NUCLEOTIDE SEQUENCE</scope>
</reference>
<organism evidence="6">
    <name type="scientific">Brassica campestris</name>
    <name type="common">Field mustard</name>
    <dbReference type="NCBI Taxonomy" id="3711"/>
    <lineage>
        <taxon>Eukaryota</taxon>
        <taxon>Viridiplantae</taxon>
        <taxon>Streptophyta</taxon>
        <taxon>Embryophyta</taxon>
        <taxon>Tracheophyta</taxon>
        <taxon>Spermatophyta</taxon>
        <taxon>Magnoliopsida</taxon>
        <taxon>eudicotyledons</taxon>
        <taxon>Gunneridae</taxon>
        <taxon>Pentapetalae</taxon>
        <taxon>rosids</taxon>
        <taxon>malvids</taxon>
        <taxon>Brassicales</taxon>
        <taxon>Brassicaceae</taxon>
        <taxon>Brassiceae</taxon>
        <taxon>Brassica</taxon>
    </lineage>
</organism>
<keyword evidence="3" id="KW-0063">Aspartyl esterase</keyword>
<dbReference type="Pfam" id="PF01095">
    <property type="entry name" value="Pectinesterase"/>
    <property type="match status" value="1"/>
</dbReference>
<protein>
    <recommendedName>
        <fullName evidence="4">Pectinesterase catalytic domain-containing protein</fullName>
    </recommendedName>
</protein>
<dbReference type="Proteomes" id="UP000694005">
    <property type="component" value="Chromosome A01"/>
</dbReference>
<gene>
    <name evidence="6" type="ORF">BRAA01T03985Z</name>
    <name evidence="5" type="ORF">BRAPAZ1V2_A01P43250.2</name>
</gene>
<feature type="non-terminal residue" evidence="6">
    <location>
        <position position="1"/>
    </location>
</feature>
<dbReference type="EMBL" id="LR031571">
    <property type="protein sequence ID" value="VDC77483.1"/>
    <property type="molecule type" value="Genomic_DNA"/>
</dbReference>
<dbReference type="PANTHER" id="PTHR31707">
    <property type="entry name" value="PECTINESTERASE"/>
    <property type="match status" value="1"/>
</dbReference>
<dbReference type="GO" id="GO:0042545">
    <property type="term" value="P:cell wall modification"/>
    <property type="evidence" value="ECO:0007669"/>
    <property type="project" value="InterPro"/>
</dbReference>
<dbReference type="Gramene" id="A01p43250.2_BraZ1">
    <property type="protein sequence ID" value="A01p43250.2_BraZ1.CDS"/>
    <property type="gene ID" value="A01g43250.2_BraZ1"/>
</dbReference>
<feature type="domain" description="Pectinesterase catalytic" evidence="4">
    <location>
        <begin position="15"/>
        <end position="95"/>
    </location>
</feature>
<evidence type="ECO:0000259" key="4">
    <source>
        <dbReference type="Pfam" id="PF01095"/>
    </source>
</evidence>
<dbReference type="EMBL" id="LS974617">
    <property type="protein sequence ID" value="CAG7890249.1"/>
    <property type="molecule type" value="Genomic_DNA"/>
</dbReference>
<feature type="non-terminal residue" evidence="6">
    <location>
        <position position="95"/>
    </location>
</feature>
<keyword evidence="2" id="KW-0378">Hydrolase</keyword>
<dbReference type="AlphaFoldDB" id="A0A3P5ZS74"/>
<dbReference type="Gene3D" id="2.160.20.10">
    <property type="entry name" value="Single-stranded right-handed beta-helix, Pectin lyase-like"/>
    <property type="match status" value="1"/>
</dbReference>
<evidence type="ECO:0000256" key="1">
    <source>
        <dbReference type="ARBA" id="ARBA00005184"/>
    </source>
</evidence>
<proteinExistence type="predicted"/>
<dbReference type="InterPro" id="IPR011050">
    <property type="entry name" value="Pectin_lyase_fold/virulence"/>
</dbReference>
<evidence type="ECO:0000313" key="5">
    <source>
        <dbReference type="EMBL" id="CAG7890249.1"/>
    </source>
</evidence>
<evidence type="ECO:0000256" key="3">
    <source>
        <dbReference type="ARBA" id="ARBA00023085"/>
    </source>
</evidence>
<accession>A0A3P5ZS74</accession>
<dbReference type="UniPathway" id="UPA00545">
    <property type="reaction ID" value="UER00823"/>
</dbReference>